<keyword evidence="2" id="KW-0249">Electron transport</keyword>
<comment type="catalytic activity">
    <reaction evidence="2">
        <text>a ubiquinone + NADH + 5 H(+)(in) = a ubiquinol + NAD(+) + 4 H(+)(out)</text>
        <dbReference type="Rhea" id="RHEA:29091"/>
        <dbReference type="Rhea" id="RHEA-COMP:9565"/>
        <dbReference type="Rhea" id="RHEA-COMP:9566"/>
        <dbReference type="ChEBI" id="CHEBI:15378"/>
        <dbReference type="ChEBI" id="CHEBI:16389"/>
        <dbReference type="ChEBI" id="CHEBI:17976"/>
        <dbReference type="ChEBI" id="CHEBI:57540"/>
        <dbReference type="ChEBI" id="CHEBI:57945"/>
        <dbReference type="EC" id="7.1.1.2"/>
    </reaction>
</comment>
<comment type="subcellular location">
    <subcellularLocation>
        <location evidence="2">Mitochondrion membrane</location>
        <topology evidence="2">Multi-pass membrane protein</topology>
    </subcellularLocation>
</comment>
<keyword evidence="2" id="KW-1278">Translocase</keyword>
<evidence type="ECO:0000256" key="2">
    <source>
        <dbReference type="RuleBase" id="RU004430"/>
    </source>
</evidence>
<protein>
    <recommendedName>
        <fullName evidence="2">NADH-ubiquinone oxidoreductase chain 6</fullName>
        <ecNumber evidence="2">7.1.1.2</ecNumber>
    </recommendedName>
</protein>
<dbReference type="PANTHER" id="PTHR33269:SF17">
    <property type="entry name" value="NADH-UBIQUINONE OXIDOREDUCTASE CHAIN 6"/>
    <property type="match status" value="1"/>
</dbReference>
<evidence type="ECO:0000256" key="1">
    <source>
        <dbReference type="ARBA" id="ARBA00023128"/>
    </source>
</evidence>
<comment type="function">
    <text evidence="2">Core subunit of the mitochondrial membrane respiratory chain NADH dehydrogenase (Complex I) which catalyzes electron transfer from NADH through the respiratory chain, using ubiquinone as an electron acceptor. Essential for the catalytic activity and assembly of complex I.</text>
</comment>
<keyword evidence="2" id="KW-0679">Respiratory chain</keyword>
<dbReference type="Pfam" id="PF00499">
    <property type="entry name" value="Oxidored_q3"/>
    <property type="match status" value="1"/>
</dbReference>
<dbReference type="InterPro" id="IPR001457">
    <property type="entry name" value="NADH_UbQ/plastoQ_OxRdtase_su6"/>
</dbReference>
<accession>A0A385GNL9</accession>
<keyword evidence="2" id="KW-0830">Ubiquinone</keyword>
<sequence>MFSLLLIDETYTNGYKTEFLNVISLASILSGIFVIISKNPIVSVLFLIGLFLSIACYLFILGINFIGLSYLLVYVGAVSILFLFILMLINVRISELLNDTSSSIPLAMVIVISFNYSVYQILPINMLTMNASSFKSDFIDDLKFYLNDLNLNTKASEYIFMFFNFFSYNQSKQILYVTSKFWDGNLTETAHISSIGNIMYTSYSIWLVITSIILLLAMVGAIVITIKQKN</sequence>
<dbReference type="AlphaFoldDB" id="A0A385GNL9"/>
<keyword evidence="2" id="KW-0520">NAD</keyword>
<dbReference type="PANTHER" id="PTHR33269">
    <property type="entry name" value="NADH-UBIQUINONE OXIDOREDUCTASE CHAIN 6"/>
    <property type="match status" value="1"/>
</dbReference>
<organism evidence="3">
    <name type="scientific">Cladonia subtenuis</name>
    <dbReference type="NCBI Taxonomy" id="195789"/>
    <lineage>
        <taxon>Eukaryota</taxon>
        <taxon>Fungi</taxon>
        <taxon>Dikarya</taxon>
        <taxon>Ascomycota</taxon>
        <taxon>Pezizomycotina</taxon>
        <taxon>Lecanoromycetes</taxon>
        <taxon>OSLEUM clade</taxon>
        <taxon>Lecanoromycetidae</taxon>
        <taxon>Lecanorales</taxon>
        <taxon>Lecanorineae</taxon>
        <taxon>Cladoniaceae</taxon>
        <taxon>Cladonia</taxon>
    </lineage>
</organism>
<keyword evidence="1 2" id="KW-0496">Mitochondrion</keyword>
<keyword evidence="2" id="KW-0813">Transport</keyword>
<reference evidence="3" key="1">
    <citation type="journal article" date="2018" name="Mitochondrial DNA Part B Resour">
        <title>Genomic insights into the mitochondria of 11 eastern North American species of Cladonia.</title>
        <authorList>
            <person name="Brigham L.M."/>
            <person name="Allende L.M."/>
            <person name="Shipley B.R."/>
            <person name="Boyd K.C."/>
            <person name="Higgins T.J."/>
            <person name="Kelly N."/>
            <person name="Anderson Stewart C.R."/>
            <person name="Keepers K.G."/>
            <person name="Pogoda C.S."/>
            <person name="Lendemer J.C."/>
            <person name="Tripp E.A."/>
            <person name="Kane N.C."/>
        </authorList>
    </citation>
    <scope>NUCLEOTIDE SEQUENCE</scope>
</reference>
<dbReference type="EMBL" id="MG949117">
    <property type="protein sequence ID" value="AXX76236.1"/>
    <property type="molecule type" value="Genomic_DNA"/>
</dbReference>
<dbReference type="GO" id="GO:0031966">
    <property type="term" value="C:mitochondrial membrane"/>
    <property type="evidence" value="ECO:0007669"/>
    <property type="project" value="UniProtKB-SubCell"/>
</dbReference>
<geneLocation type="mitochondrion" evidence="3"/>
<dbReference type="Gene3D" id="1.20.120.1200">
    <property type="entry name" value="NADH-ubiquinone/plastoquinone oxidoreductase chain 6, subunit NuoJ"/>
    <property type="match status" value="1"/>
</dbReference>
<name>A0A385GNL9_9LECA</name>
<dbReference type="EC" id="7.1.1.2" evidence="2"/>
<dbReference type="FunFam" id="1.20.120.1200:FF:000008">
    <property type="entry name" value="NADH-ubiquinone oxidoreductase chain 6"/>
    <property type="match status" value="1"/>
</dbReference>
<proteinExistence type="inferred from homology"/>
<evidence type="ECO:0000313" key="3">
    <source>
        <dbReference type="EMBL" id="AXX76236.1"/>
    </source>
</evidence>
<comment type="similarity">
    <text evidence="2">Belongs to the complex I subunit 6 family.</text>
</comment>
<dbReference type="InterPro" id="IPR042106">
    <property type="entry name" value="Nuo/plastoQ_OxRdtase_6_NuoJ"/>
</dbReference>
<dbReference type="GO" id="GO:0008137">
    <property type="term" value="F:NADH dehydrogenase (ubiquinone) activity"/>
    <property type="evidence" value="ECO:0007669"/>
    <property type="project" value="UniProtKB-UniRule"/>
</dbReference>
<dbReference type="GeneID" id="38329190"/>
<gene>
    <name evidence="3" type="primary">nad6</name>
</gene>
<dbReference type="RefSeq" id="YP_009529231.1">
    <property type="nucleotide sequence ID" value="NC_039722.1"/>
</dbReference>